<proteinExistence type="evidence at protein level"/>
<dbReference type="SMR" id="A0A7P0T884"/>
<keyword evidence="2" id="KW-1185">Reference proteome</keyword>
<dbReference type="GeneTree" id="ENSGT00510000046406"/>
<evidence type="ECO:0000313" key="1">
    <source>
        <dbReference type="Ensembl" id="ENSP00000505003.1"/>
    </source>
</evidence>
<dbReference type="Ensembl" id="ENST00000681085.1">
    <property type="protein sequence ID" value="ENSP00000505003.1"/>
    <property type="gene ID" value="ENSG00000111331.15"/>
</dbReference>
<dbReference type="PANTHER" id="PTHR11258:SF4">
    <property type="entry name" value="2'-5'-OLIGOADENYLATE SYNTHASE 3"/>
    <property type="match status" value="1"/>
</dbReference>
<dbReference type="SUPFAM" id="SSF81301">
    <property type="entry name" value="Nucleotidyltransferase"/>
    <property type="match status" value="1"/>
</dbReference>
<name>A0A7P0T884_HUMAN</name>
<reference evidence="1 2" key="2">
    <citation type="journal article" date="2004" name="Nature">
        <title>Finishing the euchromatic sequence of the human genome.</title>
        <authorList>
            <consortium name="International Human Genome Sequencing Consortium"/>
        </authorList>
    </citation>
    <scope>NUCLEOTIDE SEQUENCE [LARGE SCALE GENOMIC DNA]</scope>
</reference>
<dbReference type="InterPro" id="IPR043519">
    <property type="entry name" value="NT_sf"/>
</dbReference>
<dbReference type="Gene3D" id="3.30.460.10">
    <property type="entry name" value="Beta Polymerase, domain 2"/>
    <property type="match status" value="2"/>
</dbReference>
<reference evidence="1 2" key="1">
    <citation type="journal article" date="2001" name="Nature">
        <title>Initial sequencing and analysis of the human genome.</title>
        <authorList>
            <consortium name="International Human Genome Sequencing Consortium"/>
            <person name="Lander E.S."/>
            <person name="Linton L.M."/>
            <person name="Birren B."/>
            <person name="Nusbaum C."/>
            <person name="Zody M.C."/>
            <person name="Baldwin J."/>
            <person name="Devon K."/>
            <person name="Dewar K."/>
            <person name="Doyle M."/>
            <person name="FitzHugh W."/>
            <person name="Funke R."/>
            <person name="Gage D."/>
            <person name="Harris K."/>
            <person name="Heaford A."/>
            <person name="Howland J."/>
            <person name="Kann L."/>
            <person name="Lehoczky J."/>
            <person name="LeVine R."/>
            <person name="McEwan P."/>
            <person name="McKernan K."/>
            <person name="Meldrim J."/>
            <person name="Mesirov J.P."/>
            <person name="Miranda C."/>
            <person name="Morris W."/>
            <person name="Naylor J."/>
            <person name="Raymond C."/>
            <person name="Rosetti M."/>
            <person name="Santos R."/>
            <person name="Sheridan A."/>
            <person name="Sougnez C."/>
            <person name="Stange-Thomann N."/>
            <person name="Stojanovic N."/>
            <person name="Subramanian A."/>
            <person name="Wyman D."/>
            <person name="Rogers J."/>
            <person name="Sulston J."/>
            <person name="Ainscough R."/>
            <person name="Beck S."/>
            <person name="Bentley D."/>
            <person name="Burton J."/>
            <person name="Clee C."/>
            <person name="Carter N."/>
            <person name="Coulson A."/>
            <person name="Deadman R."/>
            <person name="Deloukas P."/>
            <person name="Dunham A."/>
            <person name="Dunham I."/>
            <person name="Durbin R."/>
            <person name="French L."/>
            <person name="Grafham D."/>
            <person name="Gregory S."/>
            <person name="Hubbard T."/>
            <person name="Humphray S."/>
            <person name="Hunt A."/>
            <person name="Jones M."/>
            <person name="Lloyd C."/>
            <person name="McMurray A."/>
            <person name="Matthews L."/>
            <person name="Mercer S."/>
            <person name="Milne S."/>
            <person name="Mullikin J.C."/>
            <person name="Mungall A."/>
            <person name="Plumb R."/>
            <person name="Ross M."/>
            <person name="Shownkeen R."/>
            <person name="Sims S."/>
            <person name="Waterston R.H."/>
            <person name="Wilson R.K."/>
            <person name="Hillier L.W."/>
            <person name="McPherson J.D."/>
            <person name="Marra M.A."/>
            <person name="Mardis E.R."/>
            <person name="Fulton L.A."/>
            <person name="Chinwalla A.T."/>
            <person name="Pepin K.H."/>
            <person name="Gish W.R."/>
            <person name="Chissoe S.L."/>
            <person name="Wendl M.C."/>
            <person name="Delehaunty K.D."/>
            <person name="Miner T.L."/>
            <person name="Delehaunty A."/>
            <person name="Kramer J.B."/>
            <person name="Cook L.L."/>
            <person name="Fulton R.S."/>
            <person name="Johnson D.L."/>
            <person name="Minx P.J."/>
            <person name="Clifton S.W."/>
            <person name="Hawkins T."/>
            <person name="Branscomb E."/>
            <person name="Predki P."/>
            <person name="Richardson P."/>
            <person name="Wenning S."/>
            <person name="Slezak T."/>
            <person name="Doggett N."/>
            <person name="Cheng J.F."/>
            <person name="Olsen A."/>
            <person name="Lucas S."/>
            <person name="Elkin C."/>
            <person name="Uberbacher E."/>
            <person name="Frazier M."/>
            <person name="Gibbs R.A."/>
            <person name="Muzny D.M."/>
            <person name="Scherer S.E."/>
            <person name="Bouck J.B."/>
            <person name="Sodergren E.J."/>
            <person name="Worley K.C."/>
            <person name="Rives C.M."/>
            <person name="Gorrell J.H."/>
            <person name="Metzker M.L."/>
            <person name="Naylor S.L."/>
            <person name="Kucherlapati R.S."/>
            <person name="Nelson D.L."/>
            <person name="Weinstock G.M."/>
            <person name="Sakaki Y."/>
            <person name="Fujiyama A."/>
            <person name="Hattori M."/>
            <person name="Yada T."/>
            <person name="Toyoda A."/>
            <person name="Itoh T."/>
            <person name="Kawagoe C."/>
            <person name="Watanabe H."/>
            <person name="Totoki Y."/>
            <person name="Taylor T."/>
            <person name="Weissenbach J."/>
            <person name="Heilig R."/>
            <person name="Saurin W."/>
            <person name="Artiguenave F."/>
            <person name="Brottier P."/>
            <person name="Bruls T."/>
            <person name="Pelletier E."/>
            <person name="Robert C."/>
            <person name="Wincker P."/>
            <person name="Smith D.R."/>
            <person name="Doucette-Stamm L."/>
            <person name="Rubenfield M."/>
            <person name="Weinstock K."/>
            <person name="Lee H.M."/>
            <person name="Dubois J."/>
            <person name="Rosenthal A."/>
            <person name="Platzer M."/>
            <person name="Nyakatura G."/>
            <person name="Taudien S."/>
            <person name="Rump A."/>
            <person name="Yang H."/>
            <person name="Yu J."/>
            <person name="Wang J."/>
            <person name="Huang G."/>
            <person name="Gu J."/>
            <person name="Hood L."/>
            <person name="Rowen L."/>
            <person name="Madan A."/>
            <person name="Qin S."/>
            <person name="Davis R.W."/>
            <person name="Federspiel N.A."/>
            <person name="Abola A.P."/>
            <person name="Proctor M.J."/>
            <person name="Myers R.M."/>
            <person name="Schmutz J."/>
            <person name="Dickson M."/>
            <person name="Grimwood J."/>
            <person name="Cox D.R."/>
            <person name="Olson M.V."/>
            <person name="Kaul R."/>
            <person name="Raymond C."/>
            <person name="Shimizu N."/>
            <person name="Kawasaki K."/>
            <person name="Minoshima S."/>
            <person name="Evans G.A."/>
            <person name="Athanasiou M."/>
            <person name="Schultz R."/>
            <person name="Roe B.A."/>
            <person name="Chen F."/>
            <person name="Pan H."/>
            <person name="Ramser J."/>
            <person name="Lehrach H."/>
            <person name="Reinhardt R."/>
            <person name="McCombie W.R."/>
            <person name="de la Bastide M."/>
            <person name="Dedhia N."/>
            <person name="Blocker H."/>
            <person name="Hornischer K."/>
            <person name="Nordsiek G."/>
            <person name="Agarwala R."/>
            <person name="Aravind L."/>
            <person name="Bailey J.A."/>
            <person name="Bateman A."/>
            <person name="Batzoglou S."/>
            <person name="Birney E."/>
            <person name="Bork P."/>
            <person name="Brown D.G."/>
            <person name="Burge C.B."/>
            <person name="Cerutti L."/>
            <person name="Chen H.C."/>
            <person name="Church D."/>
            <person name="Clamp M."/>
            <person name="Copley R.R."/>
            <person name="Doerks T."/>
            <person name="Eddy S.R."/>
            <person name="Eichler E.E."/>
            <person name="Furey T.S."/>
            <person name="Galagan J."/>
            <person name="Gilbert J.G."/>
            <person name="Harmon C."/>
            <person name="Hayashizaki Y."/>
            <person name="Haussler D."/>
            <person name="Hermjakob H."/>
            <person name="Hokamp K."/>
            <person name="Jang W."/>
            <person name="Johnson L.S."/>
            <person name="Jones T.A."/>
            <person name="Kasif S."/>
            <person name="Kaspryzk A."/>
            <person name="Kennedy S."/>
            <person name="Kent W.J."/>
            <person name="Kitts P."/>
            <person name="Koonin E.V."/>
            <person name="Korf I."/>
            <person name="Kulp D."/>
            <person name="Lancet D."/>
            <person name="Lowe T.M."/>
            <person name="McLysaght A."/>
            <person name="Mikkelsen T."/>
            <person name="Moran J.V."/>
            <person name="Mulder N."/>
            <person name="Pollara V.J."/>
            <person name="Ponting C.P."/>
            <person name="Schuler G."/>
            <person name="Schultz J."/>
            <person name="Slater G."/>
            <person name="Smit A.F."/>
            <person name="Stupka E."/>
            <person name="Szustakowski J."/>
            <person name="Thierry-Mieg D."/>
            <person name="Thierry-Mieg J."/>
            <person name="Wagner L."/>
            <person name="Wallis J."/>
            <person name="Wheeler R."/>
            <person name="Williams A."/>
            <person name="Wolf Y.I."/>
            <person name="Wolfe K.H."/>
            <person name="Yang S.P."/>
            <person name="Yeh R.F."/>
            <person name="Collins F."/>
            <person name="Guyer M.S."/>
            <person name="Peterson J."/>
            <person name="Felsenfeld A."/>
            <person name="Wetterstrand K.A."/>
            <person name="Patrinos A."/>
            <person name="Morgan M.J."/>
            <person name="de Jong P."/>
            <person name="Catanese J.J."/>
            <person name="Osoegawa K."/>
            <person name="Shizuya H."/>
            <person name="Choi S."/>
            <person name="Chen Y.J."/>
        </authorList>
    </citation>
    <scope>NUCLEOTIDE SEQUENCE [LARGE SCALE GENOMIC DNA]</scope>
</reference>
<dbReference type="PANTHER" id="PTHR11258">
    <property type="entry name" value="2-5 OLIGOADENYLATE SYNTHETASE"/>
    <property type="match status" value="1"/>
</dbReference>
<dbReference type="Bgee" id="ENSG00000111331">
    <property type="expression patterns" value="Expressed in monocyte and 157 other cell types or tissues"/>
</dbReference>
<keyword evidence="3 4" id="KW-1267">Proteomics identification</keyword>
<dbReference type="Ensembl" id="ENST00000681085.1">
    <property type="protein sequence ID" value="ENSP00000505003.1"/>
    <property type="gene ID" value="ENSG00000111331.14"/>
</dbReference>
<evidence type="ECO:0000313" key="2">
    <source>
        <dbReference type="Proteomes" id="UP000005640"/>
    </source>
</evidence>
<gene>
    <name evidence="1" type="primary">OAS3</name>
</gene>
<dbReference type="Proteomes" id="UP000005640">
    <property type="component" value="Chromosome 12"/>
</dbReference>
<organism evidence="1 2">
    <name type="scientific">Homo sapiens</name>
    <name type="common">Human</name>
    <dbReference type="NCBI Taxonomy" id="9606"/>
    <lineage>
        <taxon>Eukaryota</taxon>
        <taxon>Metazoa</taxon>
        <taxon>Chordata</taxon>
        <taxon>Craniata</taxon>
        <taxon>Vertebrata</taxon>
        <taxon>Euteleostomi</taxon>
        <taxon>Mammalia</taxon>
        <taxon>Eutheria</taxon>
        <taxon>Euarchontoglires</taxon>
        <taxon>Primates</taxon>
        <taxon>Haplorrhini</taxon>
        <taxon>Catarrhini</taxon>
        <taxon>Hominidae</taxon>
        <taxon>Homo</taxon>
    </lineage>
</organism>
<evidence type="ECO:0007829" key="4">
    <source>
        <dbReference type="ProteomicsDB" id="A0A7P0T884"/>
    </source>
</evidence>
<sequence>MDLYSTPAAALDRFVARRLQPRKEFVEKARRALGALAAALRERGGRLGAAAPRVLKTVKSYVDQRARRAEILSEMRASLESWWQNPVPGLRLTFPEQSVPGALQFRLTSVDLEDWMDVSLVPAFNVLGEGFLDHSRVGGKRSLGTTQDFQF</sequence>
<dbReference type="EMBL" id="KF455724">
    <property type="status" value="NOT_ANNOTATED_CDS"/>
    <property type="molecule type" value="Genomic_DNA"/>
</dbReference>
<dbReference type="OpenTargets" id="ENSG00000111331"/>
<dbReference type="HGNC" id="HGNC:8088">
    <property type="gene designation" value="OAS3"/>
</dbReference>
<reference evidence="1 2" key="3">
    <citation type="journal article" date="2006" name="Nature">
        <title>The finished DNA sequence of human chromosome 12.</title>
        <authorList>
            <consortium name="Baylor College of Medicine Human Genome Sequencing Center Sequence Production Team"/>
            <person name="Scherer S.E."/>
            <person name="Muzny D.M."/>
            <person name="Buhay C.J."/>
            <person name="Chen R."/>
            <person name="Cree A."/>
            <person name="Ding Y."/>
            <person name="Dugan-Rocha S."/>
            <person name="Gill R."/>
            <person name="Gunaratne P."/>
            <person name="Harris R.A."/>
            <person name="Hawes A.C."/>
            <person name="Hernandez J."/>
            <person name="Hodgson A.V."/>
            <person name="Hume J."/>
            <person name="Jackson A."/>
            <person name="Khan Z.M."/>
            <person name="Kovar-Smith C."/>
            <person name="Lewis L.R."/>
            <person name="Lozado R.J."/>
            <person name="Metzker M.L."/>
            <person name="Milosavljevic A."/>
            <person name="Miner G.R."/>
            <person name="Montgomery K.T."/>
            <person name="Morgan M.B."/>
            <person name="Nazareth L.V."/>
            <person name="Scott G."/>
            <person name="Sodergren E."/>
            <person name="Song X.Z."/>
            <person name="Steffen D."/>
            <person name="Lovering R.C."/>
            <person name="Wheeler D.A."/>
            <person name="Worley K.C."/>
            <person name="Yuan Y."/>
            <person name="Zhang Z."/>
            <person name="Adams C.Q."/>
            <person name="Ansari-Lari M.A."/>
            <person name="Ayele M."/>
            <person name="Brown M.J."/>
            <person name="Chen G."/>
            <person name="Chen Z."/>
            <person name="Clerc-Blankenburg K.P."/>
            <person name="Davis C."/>
            <person name="Delgado O."/>
            <person name="Dinh H.H."/>
            <person name="Draper H."/>
            <person name="Gonzalez-Garay M.L."/>
            <person name="Havlak P."/>
            <person name="Jackson L.R."/>
            <person name="Jacob L.S."/>
            <person name="Kelly S.H."/>
            <person name="Li L."/>
            <person name="Li Z."/>
            <person name="Liu J."/>
            <person name="Liu W."/>
            <person name="Lu J."/>
            <person name="Maheshwari M."/>
            <person name="Nguyen B.V."/>
            <person name="Okwuonu G.O."/>
            <person name="Pasternak S."/>
            <person name="Perez L.M."/>
            <person name="Plopper F.J."/>
            <person name="Santibanez J."/>
            <person name="Shen H."/>
            <person name="Tabor P.E."/>
            <person name="Verduzco D."/>
            <person name="Waldron L."/>
            <person name="Wang Q."/>
            <person name="Williams G.A."/>
            <person name="Zhang J."/>
            <person name="Zhou J."/>
            <person name="Allen C.C."/>
            <person name="Amin A.G."/>
            <person name="Anyalebechi V."/>
            <person name="Bailey M."/>
            <person name="Barbaria J.A."/>
            <person name="Bimage K.E."/>
            <person name="Bryant N.P."/>
            <person name="Burch P.E."/>
            <person name="Burkett C.E."/>
            <person name="Burrell K.L."/>
            <person name="Calderon E."/>
            <person name="Cardenas V."/>
            <person name="Carter K."/>
            <person name="Casias K."/>
            <person name="Cavazos I."/>
            <person name="Cavazos S.R."/>
            <person name="Ceasar H."/>
            <person name="Chacko J."/>
            <person name="Chan S.N."/>
            <person name="Chavez D."/>
            <person name="Christopoulos C."/>
            <person name="Chu J."/>
            <person name="Cockrell R."/>
            <person name="Cox C.D."/>
            <person name="Dang M."/>
            <person name="Dathorne S.R."/>
            <person name="David R."/>
            <person name="Davis C.M."/>
            <person name="Davy-Carroll L."/>
            <person name="Deshazo D.R."/>
            <person name="Donlin J.E."/>
            <person name="D'Souza L."/>
            <person name="Eaves K.A."/>
            <person name="Egan A."/>
            <person name="Emery-Cohen A.J."/>
            <person name="Escotto M."/>
            <person name="Flagg N."/>
            <person name="Forbes L.D."/>
            <person name="Gabisi A.M."/>
            <person name="Garza M."/>
            <person name="Hamilton C."/>
            <person name="Henderson N."/>
            <person name="Hernandez O."/>
            <person name="Hines S."/>
            <person name="Hogues M.E."/>
            <person name="Huang M."/>
            <person name="Idlebird D.G."/>
            <person name="Johnson R."/>
            <person name="Jolivet A."/>
            <person name="Jones S."/>
            <person name="Kagan R."/>
            <person name="King L.M."/>
            <person name="Leal B."/>
            <person name="Lebow H."/>
            <person name="Lee S."/>
            <person name="LeVan J.M."/>
            <person name="Lewis L.C."/>
            <person name="London P."/>
            <person name="Lorensuhewa L.M."/>
            <person name="Loulseged H."/>
            <person name="Lovett D.A."/>
            <person name="Lucier A."/>
            <person name="Lucier R.L."/>
            <person name="Ma J."/>
            <person name="Madu R.C."/>
            <person name="Mapua P."/>
            <person name="Martindale A.D."/>
            <person name="Martinez E."/>
            <person name="Massey E."/>
            <person name="Mawhiney S."/>
            <person name="Meador M.G."/>
            <person name="Mendez S."/>
            <person name="Mercado C."/>
            <person name="Mercado I.C."/>
            <person name="Merritt C.E."/>
            <person name="Miner Z.L."/>
            <person name="Minja E."/>
            <person name="Mitchell T."/>
            <person name="Mohabbat F."/>
            <person name="Mohabbat K."/>
            <person name="Montgomery B."/>
            <person name="Moore N."/>
            <person name="Morris S."/>
            <person name="Munidasa M."/>
            <person name="Ngo R.N."/>
            <person name="Nguyen N.B."/>
            <person name="Nickerson E."/>
            <person name="Nwaokelemeh O.O."/>
            <person name="Nwokenkwo S."/>
            <person name="Obregon M."/>
            <person name="Oguh M."/>
            <person name="Oragunye N."/>
            <person name="Oviedo R.J."/>
            <person name="Parish B.J."/>
            <person name="Parker D.N."/>
            <person name="Parrish J."/>
            <person name="Parks K.L."/>
            <person name="Paul H.A."/>
            <person name="Payton B.A."/>
            <person name="Perez A."/>
            <person name="Perrin W."/>
            <person name="Pickens A."/>
            <person name="Primus E.L."/>
            <person name="Pu L.L."/>
            <person name="Puazo M."/>
            <person name="Quiles M.M."/>
            <person name="Quiroz J.B."/>
            <person name="Rabata D."/>
            <person name="Reeves K."/>
            <person name="Ruiz S.J."/>
            <person name="Shao H."/>
            <person name="Sisson I."/>
            <person name="Sonaike T."/>
            <person name="Sorelle R.P."/>
            <person name="Sutton A.E."/>
            <person name="Svatek A.F."/>
            <person name="Svetz L.A."/>
            <person name="Tamerisa K.S."/>
            <person name="Taylor T.R."/>
            <person name="Teague B."/>
            <person name="Thomas N."/>
            <person name="Thorn R.D."/>
            <person name="Trejos Z.Y."/>
            <person name="Trevino B.K."/>
            <person name="Ukegbu O.N."/>
            <person name="Urban J.B."/>
            <person name="Vasquez L.I."/>
            <person name="Vera V.A."/>
            <person name="Villasana D.M."/>
            <person name="Wang L."/>
            <person name="Ward-Moore S."/>
            <person name="Warren J.T."/>
            <person name="Wei X."/>
            <person name="White F."/>
            <person name="Williamson A.L."/>
            <person name="Wleczyk R."/>
            <person name="Wooden H.S."/>
            <person name="Wooden S.H."/>
            <person name="Yen J."/>
            <person name="Yoon L."/>
            <person name="Yoon V."/>
            <person name="Zorrilla S.E."/>
            <person name="Nelson D."/>
            <person name="Kucherlapati R."/>
            <person name="Weinstock G."/>
            <person name="Gibbs R.A."/>
            <person name="null."/>
        </authorList>
    </citation>
    <scope>NUCLEOTIDE SEQUENCE [LARGE SCALE GENOMIC DNA]</scope>
</reference>
<dbReference type="EMBL" id="AC004551">
    <property type="status" value="NOT_ANNOTATED_CDS"/>
    <property type="molecule type" value="Genomic_DNA"/>
</dbReference>
<dbReference type="OrthoDB" id="1885901at2759"/>
<reference evidence="1" key="5">
    <citation type="submission" date="2025-09" db="UniProtKB">
        <authorList>
            <consortium name="Ensembl"/>
        </authorList>
    </citation>
    <scope>IDENTIFICATION</scope>
</reference>
<reference evidence="1" key="4">
    <citation type="submission" date="2025-08" db="UniProtKB">
        <authorList>
            <consortium name="Ensembl"/>
        </authorList>
    </citation>
    <scope>IDENTIFICATION</scope>
</reference>
<accession>A0A7P0T884</accession>
<dbReference type="AlphaFoldDB" id="A0A7P0T884"/>
<protein>
    <submittedName>
        <fullName evidence="1">2'-5'-oligoadenylate synthetase 3</fullName>
    </submittedName>
</protein>
<evidence type="ECO:0007829" key="3">
    <source>
        <dbReference type="PeptideAtlas" id="A0A7P0T884"/>
    </source>
</evidence>